<accession>A0A5C6B8C2</accession>
<feature type="signal peptide" evidence="1">
    <location>
        <begin position="1"/>
        <end position="26"/>
    </location>
</feature>
<evidence type="ECO:0000256" key="1">
    <source>
        <dbReference type="SAM" id="SignalP"/>
    </source>
</evidence>
<feature type="chain" id="PRO_5023145191" evidence="1">
    <location>
        <begin position="27"/>
        <end position="449"/>
    </location>
</feature>
<evidence type="ECO:0000259" key="2">
    <source>
        <dbReference type="Pfam" id="PF13360"/>
    </source>
</evidence>
<protein>
    <submittedName>
        <fullName evidence="3">Outer membrane biogenesis protein BamB</fullName>
    </submittedName>
</protein>
<dbReference type="Gene3D" id="2.130.10.10">
    <property type="entry name" value="YVTN repeat-like/Quinoprotein amine dehydrogenase"/>
    <property type="match status" value="1"/>
</dbReference>
<dbReference type="PANTHER" id="PTHR34512:SF30">
    <property type="entry name" value="OUTER MEMBRANE PROTEIN ASSEMBLY FACTOR BAMB"/>
    <property type="match status" value="1"/>
</dbReference>
<feature type="domain" description="Pyrrolo-quinoline quinone repeat" evidence="2">
    <location>
        <begin position="103"/>
        <end position="352"/>
    </location>
</feature>
<dbReference type="SUPFAM" id="SSF50998">
    <property type="entry name" value="Quinoprotein alcohol dehydrogenase-like"/>
    <property type="match status" value="1"/>
</dbReference>
<sequence length="449" mass="49157" precursor="true">MSRFPSFSRSIGVTLLCCLCVSVSFADDWNQWMGPTRDGVYREAGIADSIPEGGLPIRWRVPVFGGYAGPAVVGDRVYLMDYERTKGEMIETPDARPEQEGFERVRCFDANTGNQVWEHKYAVNYKISYPAGPRATPTVIDGVVVTLGAQGDLIALNASNGEMMWQVNLPKTFNAKTPIWGFAAHPLVTDSMVVTMVGGDDQAAVAFDRATGKVLWKSVSSSDAGYCPPSLIQAGGTQQLLIWHPDAVASLDPATGKPYWTEPLKPDYGMSIAQPMREGDHLFVTGIENKSMMLQLASDRPAVTKLWDSEPKTSISCSTMTPVIHDGLIFGCDESLGAVVCAKVSDGQRLWHNWLPVRPDNQRRLSAGNAFITRHAPSGRYLLFGETGLLTLAEMTAEGFRSLGQMQVVEPTQTAFGRKVIWSHPAYARQTAFIRNDKELVAVDLSSSK</sequence>
<dbReference type="OrthoDB" id="4726955at2"/>
<name>A0A5C6B8C2_9BACT</name>
<keyword evidence="4" id="KW-1185">Reference proteome</keyword>
<dbReference type="Proteomes" id="UP000320176">
    <property type="component" value="Unassembled WGS sequence"/>
</dbReference>
<dbReference type="InterPro" id="IPR011047">
    <property type="entry name" value="Quinoprotein_ADH-like_sf"/>
</dbReference>
<dbReference type="PANTHER" id="PTHR34512">
    <property type="entry name" value="CELL SURFACE PROTEIN"/>
    <property type="match status" value="1"/>
</dbReference>
<dbReference type="AlphaFoldDB" id="A0A5C6B8C2"/>
<comment type="caution">
    <text evidence="3">The sequence shown here is derived from an EMBL/GenBank/DDBJ whole genome shotgun (WGS) entry which is preliminary data.</text>
</comment>
<organism evidence="3 4">
    <name type="scientific">Stieleria varia</name>
    <dbReference type="NCBI Taxonomy" id="2528005"/>
    <lineage>
        <taxon>Bacteria</taxon>
        <taxon>Pseudomonadati</taxon>
        <taxon>Planctomycetota</taxon>
        <taxon>Planctomycetia</taxon>
        <taxon>Pirellulales</taxon>
        <taxon>Pirellulaceae</taxon>
        <taxon>Stieleria</taxon>
    </lineage>
</organism>
<evidence type="ECO:0000313" key="3">
    <source>
        <dbReference type="EMBL" id="TWU07882.1"/>
    </source>
</evidence>
<keyword evidence="1" id="KW-0732">Signal</keyword>
<reference evidence="3 4" key="1">
    <citation type="submission" date="2019-02" db="EMBL/GenBank/DDBJ databases">
        <title>Deep-cultivation of Planctomycetes and their phenomic and genomic characterization uncovers novel biology.</title>
        <authorList>
            <person name="Wiegand S."/>
            <person name="Jogler M."/>
            <person name="Boedeker C."/>
            <person name="Pinto D."/>
            <person name="Vollmers J."/>
            <person name="Rivas-Marin E."/>
            <person name="Kohn T."/>
            <person name="Peeters S.H."/>
            <person name="Heuer A."/>
            <person name="Rast P."/>
            <person name="Oberbeckmann S."/>
            <person name="Bunk B."/>
            <person name="Jeske O."/>
            <person name="Meyerdierks A."/>
            <person name="Storesund J.E."/>
            <person name="Kallscheuer N."/>
            <person name="Luecker S."/>
            <person name="Lage O.M."/>
            <person name="Pohl T."/>
            <person name="Merkel B.J."/>
            <person name="Hornburger P."/>
            <person name="Mueller R.-W."/>
            <person name="Bruemmer F."/>
            <person name="Labrenz M."/>
            <person name="Spormann A.M."/>
            <person name="Op Den Camp H."/>
            <person name="Overmann J."/>
            <person name="Amann R."/>
            <person name="Jetten M.S.M."/>
            <person name="Mascher T."/>
            <person name="Medema M.H."/>
            <person name="Devos D.P."/>
            <person name="Kaster A.-K."/>
            <person name="Ovreas L."/>
            <person name="Rohde M."/>
            <person name="Galperin M.Y."/>
            <person name="Jogler C."/>
        </authorList>
    </citation>
    <scope>NUCLEOTIDE SEQUENCE [LARGE SCALE GENOMIC DNA]</scope>
    <source>
        <strain evidence="3 4">Pla52n</strain>
    </source>
</reference>
<dbReference type="InterPro" id="IPR002372">
    <property type="entry name" value="PQQ_rpt_dom"/>
</dbReference>
<dbReference type="RefSeq" id="WP_146518023.1">
    <property type="nucleotide sequence ID" value="NZ_CP151726.1"/>
</dbReference>
<proteinExistence type="predicted"/>
<dbReference type="EMBL" id="SJPN01000001">
    <property type="protein sequence ID" value="TWU07882.1"/>
    <property type="molecule type" value="Genomic_DNA"/>
</dbReference>
<dbReference type="InterPro" id="IPR015943">
    <property type="entry name" value="WD40/YVTN_repeat-like_dom_sf"/>
</dbReference>
<dbReference type="Pfam" id="PF13360">
    <property type="entry name" value="PQQ_2"/>
    <property type="match status" value="1"/>
</dbReference>
<gene>
    <name evidence="3" type="ORF">Pla52n_04580</name>
</gene>
<evidence type="ECO:0000313" key="4">
    <source>
        <dbReference type="Proteomes" id="UP000320176"/>
    </source>
</evidence>